<name>A0A4Z2J8L8_9TELE</name>
<reference evidence="1 2" key="1">
    <citation type="submission" date="2019-03" db="EMBL/GenBank/DDBJ databases">
        <title>First draft genome of Liparis tanakae, snailfish: a comprehensive survey of snailfish specific genes.</title>
        <authorList>
            <person name="Kim W."/>
            <person name="Song I."/>
            <person name="Jeong J.-H."/>
            <person name="Kim D."/>
            <person name="Kim S."/>
            <person name="Ryu S."/>
            <person name="Song J.Y."/>
            <person name="Lee S.K."/>
        </authorList>
    </citation>
    <scope>NUCLEOTIDE SEQUENCE [LARGE SCALE GENOMIC DNA]</scope>
    <source>
        <tissue evidence="1">Muscle</tissue>
    </source>
</reference>
<sequence length="196" mass="22522">MHNKPAYAICSSNFQYGNKRFRLLVTGECNLTRTRGAEGCPRLQNDRRPGMYPCRSLNKWPIVRRSIVPLSHMFVAQKHADWLSSLGEPMKSLLWGVKRQTVDSVGTPSAGRYAEGLASSKHTDLPTRDQESLFLRRGYLAPLRWTTMVPATMSYTVLLCWKKRSVMKTGKRNAMEKFLFRARTAELRRTNEKKPD</sequence>
<proteinExistence type="predicted"/>
<gene>
    <name evidence="1" type="ORF">EYF80_003857</name>
</gene>
<dbReference type="EMBL" id="SRLO01000018">
    <property type="protein sequence ID" value="TNN86013.1"/>
    <property type="molecule type" value="Genomic_DNA"/>
</dbReference>
<organism evidence="1 2">
    <name type="scientific">Liparis tanakae</name>
    <name type="common">Tanaka's snailfish</name>
    <dbReference type="NCBI Taxonomy" id="230148"/>
    <lineage>
        <taxon>Eukaryota</taxon>
        <taxon>Metazoa</taxon>
        <taxon>Chordata</taxon>
        <taxon>Craniata</taxon>
        <taxon>Vertebrata</taxon>
        <taxon>Euteleostomi</taxon>
        <taxon>Actinopterygii</taxon>
        <taxon>Neopterygii</taxon>
        <taxon>Teleostei</taxon>
        <taxon>Neoteleostei</taxon>
        <taxon>Acanthomorphata</taxon>
        <taxon>Eupercaria</taxon>
        <taxon>Perciformes</taxon>
        <taxon>Cottioidei</taxon>
        <taxon>Cottales</taxon>
        <taxon>Liparidae</taxon>
        <taxon>Liparis</taxon>
    </lineage>
</organism>
<evidence type="ECO:0000313" key="2">
    <source>
        <dbReference type="Proteomes" id="UP000314294"/>
    </source>
</evidence>
<accession>A0A4Z2J8L8</accession>
<dbReference type="AlphaFoldDB" id="A0A4Z2J8L8"/>
<comment type="caution">
    <text evidence="1">The sequence shown here is derived from an EMBL/GenBank/DDBJ whole genome shotgun (WGS) entry which is preliminary data.</text>
</comment>
<evidence type="ECO:0000313" key="1">
    <source>
        <dbReference type="EMBL" id="TNN86013.1"/>
    </source>
</evidence>
<dbReference type="Proteomes" id="UP000314294">
    <property type="component" value="Unassembled WGS sequence"/>
</dbReference>
<protein>
    <submittedName>
        <fullName evidence="1">Uncharacterized protein</fullName>
    </submittedName>
</protein>
<keyword evidence="2" id="KW-1185">Reference proteome</keyword>